<dbReference type="InParanoid" id="J5JUJ2"/>
<sequence length="1525" mass="174124">MNRQFDKQYPLDPKSSLEEEDYFDSLQTSGRRLGPSLDVRVPSLKVVANGGIIAVPGLGADPCFTWTKKVEVSPGEPFEGRDATKSKSKHNEKDQKVHLLLLLKQVFPTARILCYVDNTAWFREPIIKTPRQIGICLQGKIKAKRLSSVMGSSTFSGKMANALLAPPHYIHRPQSRRNHHQRGTAIRMQELILYANYCEALCADPSKSIISDTVGIIFLGTPHQGARLVRAAALLAPVPKRFGLVDDTLIKHLTEHNCDLSNLADSFDKLRSHIEETDHKIRIAAFYESKPVPGTSKTLVSRDSAIVHADAFEKWLVNTDHSNLNKCSGVQDSYFVDLTKAIARLRCPSRLQLADSMIHNQHYNADRLKITRLSGNGVDLSQCYINLAIEQEALGQESADPENRNTSDTSFPQEGVEDLDSSRALDLKTIFDRRNGRDGAMIWPRRIMIRGRAGVGKSTLCKKIVHEFVHDEAWRELFHRILWIPLRHLARTDRTMKSGYCLISLFQDEFFPEHHELAEELARDWSRKRDKTLFVLDGLDEVSQVLESEESGMKDFIERLLEQPNLIVTSRSHVSHPALGNVDLRAEVLGFHPDQVIAYLEADPKMCSRIDEFQTWLNERWVLRGLVRTPILLDALCLVWDSPGRKTISDTMTGIYIAITQELRSKDIKKLDFDHSTSLLDVEIKSKFQSVETILEHLAFSGLASNLEDFTTHHRNKIAERFRPPKAISLNETLGRISFMRSSDGPEHSDRDYYFMHRTFQEFFAAQYFVRRWICSSELEYALNAEKPNEEHRPTHPVKFLERYKYKAQYDVFWRLVTGLIATEHGSHLERFFAALEQEPIDLLGPAHQRLIMHCLAEVAANTELLVRSKLELMLSHWAHFEYTFGLYERLIREPEFPMSSLILVADNMARISTSTSDTFSDINISLGQLEASRRQLPESMEHLIFELFTMTDYCTAWRILRGRASLSKTTARAIKAVLEDAQQSGTRRMRAAKILRDHPHLVRRMLVDLTASLESEDPVLVIAAAMALGSQVNLAAETQERIEELLVTLLENKYDWVRIRASKALIRIETMSETTQLYLLHMARIHPDEGIRELAIATLQRRAQLSGTILMSLAEAIANVNDSRLAHIAMSILNFERSELSGPLQETLVEHFQRMPGLHPIIAELLGNQEILSEKTCTTLSQVISDKSISEDHRRYAIQSFNSMVNIPWPIVVAMTKLVTDDSENYILRETAASTLCREDESPAMTEDLQRLLEHDSDSMQHYALYNLIDRDNWRITTEMLCVFLQHQRNSDIPLLAAHYLKDCNNLARSEEETLVRIINTPKHEDSWPWNWKGDRHRSLCSIEVDAAEILARQIRLSEEAQNTLLLRLQDLGKGWKVRHLAALALGSHLSFANVSLLLQLLEKRDIDEVCQIATIIALVPDLVNVILKLVGWHANAEQQQAGTAAPASWRVKLITGLYEGLLDRGFREQVTLCVYDNACIIDQPQGRHLVPLHDFDLDSLRRHIAWRQQLINEKNYMLWSRYG</sequence>
<dbReference type="Gene3D" id="3.40.50.300">
    <property type="entry name" value="P-loop containing nucleotide triphosphate hydrolases"/>
    <property type="match status" value="1"/>
</dbReference>
<feature type="region of interest" description="Disordered" evidence="1">
    <location>
        <begin position="396"/>
        <end position="418"/>
    </location>
</feature>
<dbReference type="Pfam" id="PF05729">
    <property type="entry name" value="NACHT"/>
    <property type="match status" value="1"/>
</dbReference>
<dbReference type="SUPFAM" id="SSF48371">
    <property type="entry name" value="ARM repeat"/>
    <property type="match status" value="1"/>
</dbReference>
<dbReference type="STRING" id="655819.J5JUJ2"/>
<dbReference type="InterPro" id="IPR011989">
    <property type="entry name" value="ARM-like"/>
</dbReference>
<dbReference type="Gene3D" id="1.25.10.10">
    <property type="entry name" value="Leucine-rich Repeat Variant"/>
    <property type="match status" value="2"/>
</dbReference>
<dbReference type="RefSeq" id="XP_008595754.1">
    <property type="nucleotide sequence ID" value="XM_008597532.1"/>
</dbReference>
<dbReference type="HOGENOM" id="CLU_003175_1_0_1"/>
<feature type="domain" description="NACHT" evidence="2">
    <location>
        <begin position="445"/>
        <end position="572"/>
    </location>
</feature>
<feature type="region of interest" description="Disordered" evidence="1">
    <location>
        <begin position="1"/>
        <end position="21"/>
    </location>
</feature>
<dbReference type="Proteomes" id="UP000002762">
    <property type="component" value="Unassembled WGS sequence"/>
</dbReference>
<dbReference type="GeneID" id="19885447"/>
<accession>J5JUJ2</accession>
<evidence type="ECO:0000256" key="1">
    <source>
        <dbReference type="SAM" id="MobiDB-lite"/>
    </source>
</evidence>
<protein>
    <submittedName>
        <fullName evidence="3">Peptidase C14</fullName>
    </submittedName>
</protein>
<proteinExistence type="predicted"/>
<evidence type="ECO:0000313" key="4">
    <source>
        <dbReference type="Proteomes" id="UP000002762"/>
    </source>
</evidence>
<dbReference type="PROSITE" id="PS50837">
    <property type="entry name" value="NACHT"/>
    <property type="match status" value="1"/>
</dbReference>
<dbReference type="InterPro" id="IPR027417">
    <property type="entry name" value="P-loop_NTPase"/>
</dbReference>
<dbReference type="InterPro" id="IPR055496">
    <property type="entry name" value="DUF7068"/>
</dbReference>
<keyword evidence="4" id="KW-1185">Reference proteome</keyword>
<dbReference type="PANTHER" id="PTHR46844">
    <property type="entry name" value="SLR5058 PROTEIN"/>
    <property type="match status" value="1"/>
</dbReference>
<dbReference type="EMBL" id="JH725154">
    <property type="protein sequence ID" value="EJP68433.1"/>
    <property type="molecule type" value="Genomic_DNA"/>
</dbReference>
<evidence type="ECO:0000313" key="3">
    <source>
        <dbReference type="EMBL" id="EJP68433.1"/>
    </source>
</evidence>
<dbReference type="InterPro" id="IPR007111">
    <property type="entry name" value="NACHT_NTPase"/>
</dbReference>
<dbReference type="Pfam" id="PF23238">
    <property type="entry name" value="DUF7068"/>
    <property type="match status" value="1"/>
</dbReference>
<dbReference type="PANTHER" id="PTHR46844:SF1">
    <property type="entry name" value="SLR5058 PROTEIN"/>
    <property type="match status" value="1"/>
</dbReference>
<gene>
    <name evidence="3" type="ORF">BBA_02435</name>
</gene>
<dbReference type="InterPro" id="IPR016024">
    <property type="entry name" value="ARM-type_fold"/>
</dbReference>
<evidence type="ECO:0000259" key="2">
    <source>
        <dbReference type="PROSITE" id="PS50837"/>
    </source>
</evidence>
<reference evidence="3 4" key="1">
    <citation type="journal article" date="2012" name="Sci. Rep.">
        <title>Genomic perspectives on the evolution of fungal entomopathogenicity in Beauveria bassiana.</title>
        <authorList>
            <person name="Xiao G."/>
            <person name="Ying S.H."/>
            <person name="Zheng P."/>
            <person name="Wang Z.L."/>
            <person name="Zhang S."/>
            <person name="Xie X.Q."/>
            <person name="Shang Y."/>
            <person name="St Leger R.J."/>
            <person name="Zhao G.P."/>
            <person name="Wang C."/>
            <person name="Feng M.G."/>
        </authorList>
    </citation>
    <scope>NUCLEOTIDE SEQUENCE [LARGE SCALE GENOMIC DNA]</scope>
    <source>
        <strain evidence="3 4">ARSEF 2860</strain>
    </source>
</reference>
<name>J5JUJ2_BEAB2</name>
<organism evidence="3 4">
    <name type="scientific">Beauveria bassiana (strain ARSEF 2860)</name>
    <name type="common">White muscardine disease fungus</name>
    <name type="synonym">Tritirachium shiotae</name>
    <dbReference type="NCBI Taxonomy" id="655819"/>
    <lineage>
        <taxon>Eukaryota</taxon>
        <taxon>Fungi</taxon>
        <taxon>Dikarya</taxon>
        <taxon>Ascomycota</taxon>
        <taxon>Pezizomycotina</taxon>
        <taxon>Sordariomycetes</taxon>
        <taxon>Hypocreomycetidae</taxon>
        <taxon>Hypocreales</taxon>
        <taxon>Cordycipitaceae</taxon>
        <taxon>Beauveria</taxon>
    </lineage>
</organism>
<dbReference type="SUPFAM" id="SSF52540">
    <property type="entry name" value="P-loop containing nucleoside triphosphate hydrolases"/>
    <property type="match status" value="1"/>
</dbReference>